<evidence type="ECO:0000313" key="2">
    <source>
        <dbReference type="EMBL" id="NYD22063.1"/>
    </source>
</evidence>
<comment type="caution">
    <text evidence="2">The sequence shown here is derived from an EMBL/GenBank/DDBJ whole genome shotgun (WGS) entry which is preliminary data.</text>
</comment>
<proteinExistence type="predicted"/>
<accession>A0A7Y9DK46</accession>
<organism evidence="2 3">
    <name type="scientific">Kineococcus aurantiacus</name>
    <dbReference type="NCBI Taxonomy" id="37633"/>
    <lineage>
        <taxon>Bacteria</taxon>
        <taxon>Bacillati</taxon>
        <taxon>Actinomycetota</taxon>
        <taxon>Actinomycetes</taxon>
        <taxon>Kineosporiales</taxon>
        <taxon>Kineosporiaceae</taxon>
        <taxon>Kineococcus</taxon>
    </lineage>
</organism>
<dbReference type="Proteomes" id="UP000521922">
    <property type="component" value="Unassembled WGS sequence"/>
</dbReference>
<protein>
    <submittedName>
        <fullName evidence="2">Uncharacterized protein</fullName>
    </submittedName>
</protein>
<evidence type="ECO:0000256" key="1">
    <source>
        <dbReference type="SAM" id="Phobius"/>
    </source>
</evidence>
<name>A0A7Y9DK46_9ACTN</name>
<feature type="transmembrane region" description="Helical" evidence="1">
    <location>
        <begin position="170"/>
        <end position="190"/>
    </location>
</feature>
<keyword evidence="1" id="KW-1133">Transmembrane helix</keyword>
<feature type="transmembrane region" description="Helical" evidence="1">
    <location>
        <begin position="221"/>
        <end position="245"/>
    </location>
</feature>
<feature type="transmembrane region" description="Helical" evidence="1">
    <location>
        <begin position="121"/>
        <end position="146"/>
    </location>
</feature>
<keyword evidence="1" id="KW-0812">Transmembrane</keyword>
<dbReference type="EMBL" id="JACCBB010000001">
    <property type="protein sequence ID" value="NYD22063.1"/>
    <property type="molecule type" value="Genomic_DNA"/>
</dbReference>
<dbReference type="AlphaFoldDB" id="A0A7Y9DK46"/>
<reference evidence="2 3" key="1">
    <citation type="submission" date="2020-07" db="EMBL/GenBank/DDBJ databases">
        <title>Sequencing the genomes of 1000 actinobacteria strains.</title>
        <authorList>
            <person name="Klenk H.-P."/>
        </authorList>
    </citation>
    <scope>NUCLEOTIDE SEQUENCE [LARGE SCALE GENOMIC DNA]</scope>
    <source>
        <strain evidence="2 3">DSM 7487</strain>
    </source>
</reference>
<sequence>MSGPAVVVLPLTLFLLAGSVVGLVLLARRVPSAELTVPVVRARRRGAAVAGLAVVLAVALPLLAVSALGTGLRQGQLIAVAPLAGAAVHAAVLLVGELSWPRPAQRVRSARLAVRTVRQDAPRGMVVLFLLSCGLLWATCLAGTVLSDDSGRAISAPGGGGSASPFPGPFYAAPTALAAALAAALTWWVLLRVPRRPAVAGADARTDGSLRRAAAHRALRFSTAAVLGTTGALLFLGGTTAHGVGGRSGVQVGGTTVWTDAVGPVWNGFAAGFAVLGGLLALLALAVLLVPARGVGRPEVAR</sequence>
<feature type="transmembrane region" description="Helical" evidence="1">
    <location>
        <begin position="6"/>
        <end position="26"/>
    </location>
</feature>
<keyword evidence="3" id="KW-1185">Reference proteome</keyword>
<feature type="transmembrane region" description="Helical" evidence="1">
    <location>
        <begin position="47"/>
        <end position="71"/>
    </location>
</feature>
<dbReference type="RefSeq" id="WP_179750772.1">
    <property type="nucleotide sequence ID" value="NZ_BAAAGN010000005.1"/>
</dbReference>
<feature type="transmembrane region" description="Helical" evidence="1">
    <location>
        <begin position="265"/>
        <end position="290"/>
    </location>
</feature>
<keyword evidence="1" id="KW-0472">Membrane</keyword>
<evidence type="ECO:0000313" key="3">
    <source>
        <dbReference type="Proteomes" id="UP000521922"/>
    </source>
</evidence>
<feature type="transmembrane region" description="Helical" evidence="1">
    <location>
        <begin position="77"/>
        <end position="100"/>
    </location>
</feature>
<gene>
    <name evidence="2" type="ORF">BJ968_001603</name>
</gene>